<accession>A0ABN8E1F0</accession>
<organism evidence="1 2">
    <name type="scientific">Vibrio marisflavi CECT 7928</name>
    <dbReference type="NCBI Taxonomy" id="634439"/>
    <lineage>
        <taxon>Bacteria</taxon>
        <taxon>Pseudomonadati</taxon>
        <taxon>Pseudomonadota</taxon>
        <taxon>Gammaproteobacteria</taxon>
        <taxon>Vibrionales</taxon>
        <taxon>Vibrionaceae</taxon>
        <taxon>Vibrio</taxon>
    </lineage>
</organism>
<gene>
    <name evidence="1" type="ORF">VMF7928_01537</name>
</gene>
<dbReference type="Proteomes" id="UP000838748">
    <property type="component" value="Unassembled WGS sequence"/>
</dbReference>
<sequence>MPREEKRRCYYEVRVDIVERVLFGRNRSRYILSEDRLDRYLREIDTHKRRLSTGKTSTRKAVNLACDAAIMMRSYAGQPLHFKSRLDLTILMNRVIAGEFYSHNDKFAGARFLGSGAVEIAGLNEEQVRDLKELFAGEGKERKSTHDAADKNLKDELLRMQREAHDLLGRDIEALYHSNSIMQHGDNKESSGRALAFTIPPTLVNPENGLPFTHMMLFKVEKKDPFNPELYTVMLKPEQHGWGGWGPVKGMPASDRIHHSIGAIGCLKDKTANPSYYSEKEKNPRRHYKINALSI</sequence>
<dbReference type="RefSeq" id="WP_237360886.1">
    <property type="nucleotide sequence ID" value="NZ_CAKLDM010000002.1"/>
</dbReference>
<protein>
    <submittedName>
        <fullName evidence="1">Uncharacterized protein</fullName>
    </submittedName>
</protein>
<dbReference type="EMBL" id="CAKLDM010000002">
    <property type="protein sequence ID" value="CAH0538606.1"/>
    <property type="molecule type" value="Genomic_DNA"/>
</dbReference>
<proteinExistence type="predicted"/>
<evidence type="ECO:0000313" key="2">
    <source>
        <dbReference type="Proteomes" id="UP000838748"/>
    </source>
</evidence>
<reference evidence="1" key="1">
    <citation type="submission" date="2021-11" db="EMBL/GenBank/DDBJ databases">
        <authorList>
            <person name="Rodrigo-Torres L."/>
            <person name="Arahal R. D."/>
            <person name="Lucena T."/>
        </authorList>
    </citation>
    <scope>NUCLEOTIDE SEQUENCE</scope>
    <source>
        <strain evidence="1">CECT 7928</strain>
    </source>
</reference>
<evidence type="ECO:0000313" key="1">
    <source>
        <dbReference type="EMBL" id="CAH0538606.1"/>
    </source>
</evidence>
<name>A0ABN8E1F0_9VIBR</name>
<comment type="caution">
    <text evidence="1">The sequence shown here is derived from an EMBL/GenBank/DDBJ whole genome shotgun (WGS) entry which is preliminary data.</text>
</comment>
<keyword evidence="2" id="KW-1185">Reference proteome</keyword>